<dbReference type="EMBL" id="JH431683">
    <property type="status" value="NOT_ANNOTATED_CDS"/>
    <property type="molecule type" value="Genomic_DNA"/>
</dbReference>
<reference evidence="6" key="2">
    <citation type="submission" date="2015-02" db="UniProtKB">
        <authorList>
            <consortium name="EnsemblMetazoa"/>
        </authorList>
    </citation>
    <scope>IDENTIFICATION</scope>
</reference>
<dbReference type="Gene3D" id="2.60.40.2950">
    <property type="match status" value="1"/>
</dbReference>
<dbReference type="SMART" id="SM01359">
    <property type="entry name" value="A2M_N_2"/>
    <property type="match status" value="1"/>
</dbReference>
<dbReference type="Proteomes" id="UP000014500">
    <property type="component" value="Unassembled WGS sequence"/>
</dbReference>
<protein>
    <recommendedName>
        <fullName evidence="8">CD109 antigen</fullName>
    </recommendedName>
</protein>
<dbReference type="GO" id="GO:0005615">
    <property type="term" value="C:extracellular space"/>
    <property type="evidence" value="ECO:0007669"/>
    <property type="project" value="InterPro"/>
</dbReference>
<dbReference type="PANTHER" id="PTHR11412">
    <property type="entry name" value="MACROGLOBULIN / COMPLEMENT"/>
    <property type="match status" value="1"/>
</dbReference>
<organism evidence="6 7">
    <name type="scientific">Strigamia maritima</name>
    <name type="common">European centipede</name>
    <name type="synonym">Geophilus maritimus</name>
    <dbReference type="NCBI Taxonomy" id="126957"/>
    <lineage>
        <taxon>Eukaryota</taxon>
        <taxon>Metazoa</taxon>
        <taxon>Ecdysozoa</taxon>
        <taxon>Arthropoda</taxon>
        <taxon>Myriapoda</taxon>
        <taxon>Chilopoda</taxon>
        <taxon>Pleurostigmophora</taxon>
        <taxon>Geophilomorpha</taxon>
        <taxon>Linotaeniidae</taxon>
        <taxon>Strigamia</taxon>
    </lineage>
</organism>
<dbReference type="SMART" id="SM00192">
    <property type="entry name" value="LDLa"/>
    <property type="match status" value="1"/>
</dbReference>
<evidence type="ECO:0000256" key="1">
    <source>
        <dbReference type="ARBA" id="ARBA00023157"/>
    </source>
</evidence>
<dbReference type="PROSITE" id="PS50068">
    <property type="entry name" value="LDLRA_2"/>
    <property type="match status" value="1"/>
</dbReference>
<dbReference type="InterPro" id="IPR050473">
    <property type="entry name" value="A2M/Complement_sys"/>
</dbReference>
<dbReference type="Pfam" id="PF07678">
    <property type="entry name" value="TED_complement"/>
    <property type="match status" value="1"/>
</dbReference>
<feature type="disulfide bond" evidence="2">
    <location>
        <begin position="609"/>
        <end position="624"/>
    </location>
</feature>
<feature type="domain" description="Alpha-2-macroglobulin bait region" evidence="3">
    <location>
        <begin position="382"/>
        <end position="510"/>
    </location>
</feature>
<comment type="caution">
    <text evidence="2">Lacks conserved residue(s) required for the propagation of feature annotation.</text>
</comment>
<dbReference type="SUPFAM" id="SSF57424">
    <property type="entry name" value="LDL receptor-like module"/>
    <property type="match status" value="1"/>
</dbReference>
<keyword evidence="1 2" id="KW-1015">Disulfide bond</keyword>
<name>T1IYG4_STRMM</name>
<evidence type="ECO:0000259" key="5">
    <source>
        <dbReference type="SMART" id="SM01361"/>
    </source>
</evidence>
<dbReference type="Gene3D" id="2.20.130.20">
    <property type="match status" value="1"/>
</dbReference>
<dbReference type="eggNOG" id="KOG1366">
    <property type="taxonomic scope" value="Eukaryota"/>
</dbReference>
<dbReference type="SUPFAM" id="SSF49410">
    <property type="entry name" value="Alpha-macroglobulin receptor domain"/>
    <property type="match status" value="1"/>
</dbReference>
<dbReference type="InterPro" id="IPR013783">
    <property type="entry name" value="Ig-like_fold"/>
</dbReference>
<dbReference type="SMART" id="SM01361">
    <property type="entry name" value="A2M_recep"/>
    <property type="match status" value="1"/>
</dbReference>
<dbReference type="Pfam" id="PF07703">
    <property type="entry name" value="A2M_BRD"/>
    <property type="match status" value="1"/>
</dbReference>
<dbReference type="Gene3D" id="4.10.400.10">
    <property type="entry name" value="Low-density Lipoprotein Receptor"/>
    <property type="match status" value="1"/>
</dbReference>
<dbReference type="PhylomeDB" id="T1IYG4"/>
<dbReference type="InterPro" id="IPR036595">
    <property type="entry name" value="A-macroglobulin_rcpt-bd_sf"/>
</dbReference>
<dbReference type="GO" id="GO:0004866">
    <property type="term" value="F:endopeptidase inhibitor activity"/>
    <property type="evidence" value="ECO:0007669"/>
    <property type="project" value="InterPro"/>
</dbReference>
<dbReference type="STRING" id="126957.T1IYG4"/>
<evidence type="ECO:0000256" key="2">
    <source>
        <dbReference type="PROSITE-ProRule" id="PRU00124"/>
    </source>
</evidence>
<dbReference type="Gene3D" id="2.60.40.1930">
    <property type="match status" value="2"/>
</dbReference>
<feature type="domain" description="Alpha-macroglobulin receptor-binding" evidence="5">
    <location>
        <begin position="1326"/>
        <end position="1417"/>
    </location>
</feature>
<dbReference type="OMA" id="IDSAFYT"/>
<evidence type="ECO:0000313" key="7">
    <source>
        <dbReference type="Proteomes" id="UP000014500"/>
    </source>
</evidence>
<accession>T1IYG4</accession>
<dbReference type="InterPro" id="IPR011626">
    <property type="entry name" value="Alpha-macroglobulin_TED"/>
</dbReference>
<dbReference type="InterPro" id="IPR008930">
    <property type="entry name" value="Terpenoid_cyclase/PrenylTrfase"/>
</dbReference>
<dbReference type="Gene3D" id="2.60.40.10">
    <property type="entry name" value="Immunoglobulins"/>
    <property type="match status" value="1"/>
</dbReference>
<feature type="disulfide bond" evidence="2">
    <location>
        <begin position="597"/>
        <end position="615"/>
    </location>
</feature>
<dbReference type="PANTHER" id="PTHR11412:SF172">
    <property type="entry name" value="LD23292P"/>
    <property type="match status" value="1"/>
</dbReference>
<dbReference type="CDD" id="cd00112">
    <property type="entry name" value="LDLa"/>
    <property type="match status" value="1"/>
</dbReference>
<dbReference type="Gene3D" id="2.60.40.690">
    <property type="entry name" value="Alpha-macroglobulin, receptor-binding domain"/>
    <property type="match status" value="1"/>
</dbReference>
<dbReference type="InterPro" id="IPR002172">
    <property type="entry name" value="LDrepeatLR_classA_rpt"/>
</dbReference>
<dbReference type="Pfam" id="PF00207">
    <property type="entry name" value="A2M"/>
    <property type="match status" value="1"/>
</dbReference>
<dbReference type="HOGENOM" id="CLU_001634_5_1_1"/>
<dbReference type="EnsemblMetazoa" id="SMAR006274-RA">
    <property type="protein sequence ID" value="SMAR006274-PA"/>
    <property type="gene ID" value="SMAR006274"/>
</dbReference>
<evidence type="ECO:0000259" key="4">
    <source>
        <dbReference type="SMART" id="SM01360"/>
    </source>
</evidence>
<proteinExistence type="predicted"/>
<dbReference type="InterPro" id="IPR001599">
    <property type="entry name" value="Macroglobln_a2"/>
</dbReference>
<dbReference type="Gene3D" id="1.50.10.20">
    <property type="match status" value="1"/>
</dbReference>
<evidence type="ECO:0000259" key="3">
    <source>
        <dbReference type="SMART" id="SM01359"/>
    </source>
</evidence>
<dbReference type="Gene3D" id="2.60.120.1540">
    <property type="match status" value="1"/>
</dbReference>
<evidence type="ECO:0008006" key="8">
    <source>
        <dbReference type="Google" id="ProtNLM"/>
    </source>
</evidence>
<dbReference type="InterPro" id="IPR036055">
    <property type="entry name" value="LDL_receptor-like_sf"/>
</dbReference>
<feature type="domain" description="Alpha-2-macroglobulin" evidence="4">
    <location>
        <begin position="650"/>
        <end position="741"/>
    </location>
</feature>
<keyword evidence="7" id="KW-1185">Reference proteome</keyword>
<reference evidence="7" key="1">
    <citation type="submission" date="2011-05" db="EMBL/GenBank/DDBJ databases">
        <authorList>
            <person name="Richards S.R."/>
            <person name="Qu J."/>
            <person name="Jiang H."/>
            <person name="Jhangiani S.N."/>
            <person name="Agravi P."/>
            <person name="Goodspeed R."/>
            <person name="Gross S."/>
            <person name="Mandapat C."/>
            <person name="Jackson L."/>
            <person name="Mathew T."/>
            <person name="Pu L."/>
            <person name="Thornton R."/>
            <person name="Saada N."/>
            <person name="Wilczek-Boney K.B."/>
            <person name="Lee S."/>
            <person name="Kovar C."/>
            <person name="Wu Y."/>
            <person name="Scherer S.E."/>
            <person name="Worley K.C."/>
            <person name="Muzny D.M."/>
            <person name="Gibbs R."/>
        </authorList>
    </citation>
    <scope>NUCLEOTIDE SEQUENCE</scope>
    <source>
        <strain evidence="7">Brora</strain>
    </source>
</reference>
<dbReference type="SUPFAM" id="SSF48239">
    <property type="entry name" value="Terpenoid cyclases/Protein prenyltransferases"/>
    <property type="match status" value="1"/>
</dbReference>
<dbReference type="SMART" id="SM01360">
    <property type="entry name" value="A2M"/>
    <property type="match status" value="1"/>
</dbReference>
<evidence type="ECO:0000313" key="6">
    <source>
        <dbReference type="EnsemblMetazoa" id="SMAR006274-PA"/>
    </source>
</evidence>
<dbReference type="InterPro" id="IPR011625">
    <property type="entry name" value="A2M_N_BRD"/>
</dbReference>
<dbReference type="Pfam" id="PF07677">
    <property type="entry name" value="A2M_recep"/>
    <property type="match status" value="1"/>
</dbReference>
<sequence length="1467" mass="166804">TYFIVVSEVLRPGHIYRVAVHLLDAPLPVTVKVSIHRDGAEVLQTSRICQAYVPELLKIKVPISLIRDQYKLRVEGNIKGVFGGLAFFNETFLHFSQQSITILIQTDRPVYKQGQTVDVYLLDAKWSIVKRWMSRQNNQGPISLSYELPQQLNTGQWTIRVVAYGQVEEKQFLVKEYYKPRFTVAVKMASFFSINVDNFIHGCIEANYTSGAAVTGNVSLHIAVHPPRIGYSNIKSDPFIEQFIPEFSGVHCFKIGMWSLANLASKLDGMQVTVAATVGDKVTLRNIEGFSCTIVTNGDVKLNFLGSKPQVFKAAAPFKTYVVASYNDNSPLPSYRLKRHRFELYITVVYQNGSKQKLDTRLIKMLNKYIGVWPVEIDLRSEISIDQTKLKDIKYLQLEATYRDNYEKPILSKGLILTRGTETIISSIRTFAVTIQPNMAPSSTIIIYYIGSGGEVIADSITFPVNSFIDNEVSLTSRKTKITNNIEITVKGKAGSSISLSALPRELYLMQAGNEISRHLVLEQMSSFNDNKNKTLIHKHTWLSREGFPNRPVQFPSYSYAPDANRTFEFLSLLVFTDANLTAHEDNCDKMQEMKACLTQGCYNKDKECDGTYDCADWSDERNCAVKEDYSLQNWRIHRQSHTEKTFDDSWLWNDVIIGFKGFTSFNVTVPDKSEQWMISAFSMSKNRGLRLLDNPIQYDSQSPFYLNVEMPSICKLGEQLAIRATVFNNKNTEIEVAVILASSKHYKFFSVINDTNGHGEKRGSTENSEHQHIIMIKPKDSVITHIPIKMVKIGKINVTVMAQTDHEKYTVTKVLKVEADGIPQYRHTSTLLDLNNRAYLISYFDVNLTDTPVIPYRKERYYVYSSNIAHFSVFGDVVGPALMPLPVNSSVLLRQHDDSAEQNLFNFAINLYMMKYLRDINQRNLAVEKKMFHYMNLVYAQQLSYRTEDGAFKPFRWKSNTSVWLTAFCARIFQEANSKDWENFLYIDENVVTDAIAWILKFQTPYGAFFESSVYGDRFNQTCCFHLNEDMDPPRYRNVSLTAHVVLALHSVREMRGELGINAAKAKNLAINYLERMLRTIQDNKDPYDLALLAYTLTVVKSQVADEALNILVGKGREIEGMMYWGIEEIPPPKYNIASNKPYLQSRLPARYDSRNIESTAYTLMVFVAHQALMQEPMVQWLNFQRLTTGGWGSAQNTLVAYQALLEYSSRLPARDTSDILLSVDSSSSTGFEKIFNVNGNNLLKLQTVKIPNAWGTVRLVVKGTGLAVAQLSVQYNVDVPEFQTQPPVPAFSVVVDATYEGYNSSHLRLQSCQSWLPTNESEISGMAVLELEIPTGYVVDQENLISYVLSGKVNKLTEARFYERKIIFYFKHLDSTNTCVNIVAERLYPVANLTSIMGVKVYDLFAPERFNELMYETRTLQSLTICDVCGSFECPNCFVEVSHANPFPNCRFLVLASIMLALFYA</sequence>
<dbReference type="InterPro" id="IPR009048">
    <property type="entry name" value="A-macroglobulin_rcpt-bd"/>
</dbReference>